<dbReference type="InterPro" id="IPR011990">
    <property type="entry name" value="TPR-like_helical_dom_sf"/>
</dbReference>
<keyword evidence="1" id="KW-0732">Signal</keyword>
<dbReference type="EMBL" id="SUYD01000003">
    <property type="protein sequence ID" value="MBE6265413.1"/>
    <property type="molecule type" value="Genomic_DNA"/>
</dbReference>
<dbReference type="InterPro" id="IPR029030">
    <property type="entry name" value="Caspase-like_dom_sf"/>
</dbReference>
<dbReference type="Pfam" id="PF00656">
    <property type="entry name" value="Peptidase_C14"/>
    <property type="match status" value="1"/>
</dbReference>
<dbReference type="PANTHER" id="PTHR11102:SF160">
    <property type="entry name" value="ERAD-ASSOCIATED E3 UBIQUITIN-PROTEIN LIGASE COMPONENT HRD3"/>
    <property type="match status" value="1"/>
</dbReference>
<feature type="signal peptide" evidence="1">
    <location>
        <begin position="1"/>
        <end position="19"/>
    </location>
</feature>
<dbReference type="InterPro" id="IPR050767">
    <property type="entry name" value="Sel1_AlgK"/>
</dbReference>
<gene>
    <name evidence="3" type="ORF">E7102_02905</name>
</gene>
<evidence type="ECO:0000313" key="4">
    <source>
        <dbReference type="Proteomes" id="UP000763088"/>
    </source>
</evidence>
<dbReference type="SUPFAM" id="SSF52129">
    <property type="entry name" value="Caspase-like"/>
    <property type="match status" value="1"/>
</dbReference>
<dbReference type="Gene3D" id="3.40.50.1460">
    <property type="match status" value="1"/>
</dbReference>
<dbReference type="SUPFAM" id="SSF81901">
    <property type="entry name" value="HCP-like"/>
    <property type="match status" value="1"/>
</dbReference>
<comment type="caution">
    <text evidence="3">The sequence shown here is derived from an EMBL/GenBank/DDBJ whole genome shotgun (WGS) entry which is preliminary data.</text>
</comment>
<evidence type="ECO:0000256" key="1">
    <source>
        <dbReference type="SAM" id="SignalP"/>
    </source>
</evidence>
<evidence type="ECO:0000313" key="3">
    <source>
        <dbReference type="EMBL" id="MBE6265413.1"/>
    </source>
</evidence>
<dbReference type="Gene3D" id="1.25.40.10">
    <property type="entry name" value="Tetratricopeptide repeat domain"/>
    <property type="match status" value="1"/>
</dbReference>
<dbReference type="InterPro" id="IPR006597">
    <property type="entry name" value="Sel1-like"/>
</dbReference>
<dbReference type="AlphaFoldDB" id="A0A928GHZ3"/>
<reference evidence="3" key="1">
    <citation type="submission" date="2019-04" db="EMBL/GenBank/DDBJ databases">
        <title>Evolution of Biomass-Degrading Anaerobic Consortia Revealed by Metagenomics.</title>
        <authorList>
            <person name="Peng X."/>
        </authorList>
    </citation>
    <scope>NUCLEOTIDE SEQUENCE</scope>
    <source>
        <strain evidence="3">SIG141</strain>
    </source>
</reference>
<dbReference type="PANTHER" id="PTHR11102">
    <property type="entry name" value="SEL-1-LIKE PROTEIN"/>
    <property type="match status" value="1"/>
</dbReference>
<dbReference type="InterPro" id="IPR011600">
    <property type="entry name" value="Pept_C14_caspase"/>
</dbReference>
<organism evidence="3 4">
    <name type="scientific">Xylanibacter ruminicola</name>
    <name type="common">Prevotella ruminicola</name>
    <dbReference type="NCBI Taxonomy" id="839"/>
    <lineage>
        <taxon>Bacteria</taxon>
        <taxon>Pseudomonadati</taxon>
        <taxon>Bacteroidota</taxon>
        <taxon>Bacteroidia</taxon>
        <taxon>Bacteroidales</taxon>
        <taxon>Prevotellaceae</taxon>
        <taxon>Xylanibacter</taxon>
    </lineage>
</organism>
<dbReference type="GO" id="GO:0006508">
    <property type="term" value="P:proteolysis"/>
    <property type="evidence" value="ECO:0007669"/>
    <property type="project" value="InterPro"/>
</dbReference>
<name>A0A928GHZ3_XYLRU</name>
<protein>
    <recommendedName>
        <fullName evidence="2">Peptidase C14 caspase domain-containing protein</fullName>
    </recommendedName>
</protein>
<dbReference type="SMART" id="SM00671">
    <property type="entry name" value="SEL1"/>
    <property type="match status" value="2"/>
</dbReference>
<proteinExistence type="predicted"/>
<sequence length="437" mass="48029">MKRCLLILFLAIGFVNIKAQTVDTKIAVNNQTDDKTFVVIVSNENYKNEESVPFAKNDGEVFKVYCQKTLGIPEDHIRFSPDATLGEMNYAIYWLGNMLNAYDGEARAIVYYSGHGMPDESGKEAYLLPVDGFSQSTEGALSTKSLYKKLGEMNSKHIVVFLDACFSGAKRDGKMLASSRGVAIKAKTDPVSDNTVVFSAAQGDETAYPFKSQRHGLFTYYILDKMQQSGGSTTLGELSDYVTQNVKRKAVVENNGKSQTPTIIASSGNNNWRDWRFAESAAKKYEDRVVTLDQPAAKPAPTPAPAPVVNPESRPIVQAASNSNSAEVSQLVIDGKKAMRAMNYQKAKKCFAEAAEQGDIEANYQLGMLYSNSNFDGCNRETATKYFTIAANGNHTEAMFQTGMMYLGIDNVEAKSWLRKAAANGHNQAIKQLSKMK</sequence>
<dbReference type="GO" id="GO:0004197">
    <property type="term" value="F:cysteine-type endopeptidase activity"/>
    <property type="evidence" value="ECO:0007669"/>
    <property type="project" value="InterPro"/>
</dbReference>
<dbReference type="Proteomes" id="UP000763088">
    <property type="component" value="Unassembled WGS sequence"/>
</dbReference>
<evidence type="ECO:0000259" key="2">
    <source>
        <dbReference type="Pfam" id="PF00656"/>
    </source>
</evidence>
<feature type="domain" description="Peptidase C14 caspase" evidence="2">
    <location>
        <begin position="37"/>
        <end position="266"/>
    </location>
</feature>
<accession>A0A928GHZ3</accession>
<feature type="chain" id="PRO_5037312361" description="Peptidase C14 caspase domain-containing protein" evidence="1">
    <location>
        <begin position="20"/>
        <end position="437"/>
    </location>
</feature>